<evidence type="ECO:0000313" key="9">
    <source>
        <dbReference type="Proteomes" id="UP000253495"/>
    </source>
</evidence>
<keyword evidence="2 6" id="KW-0378">Hydrolase</keyword>
<dbReference type="AlphaFoldDB" id="A0A368VWY8"/>
<evidence type="ECO:0000256" key="3">
    <source>
        <dbReference type="ARBA" id="ARBA00023295"/>
    </source>
</evidence>
<evidence type="ECO:0000256" key="4">
    <source>
        <dbReference type="PIRSR" id="PIRSR606710-1"/>
    </source>
</evidence>
<dbReference type="GO" id="GO:0004553">
    <property type="term" value="F:hydrolase activity, hydrolyzing O-glycosyl compounds"/>
    <property type="evidence" value="ECO:0007669"/>
    <property type="project" value="InterPro"/>
</dbReference>
<feature type="signal peptide" evidence="7">
    <location>
        <begin position="1"/>
        <end position="28"/>
    </location>
</feature>
<sequence>MQRFPRYSRRAVITTAALAALPCPPVSARATGPHHTATSDVVHLVIDRDFPDPGVVDIAGVRWAYATNSGGTNVQVATAEDLTGPWRHQPDALPSSNLPEWIGPDAQGHPNIWAPDVSRRDDGTFLLYYTAFHSGNRQQCLGAAVADTPGGPFAPTGPQPLVCGAGRGDVIDPAAFVDSDGRRYLLYKDSRGARARGGPSAIRLRPVAADGLTQQGSEVVLLRSTRPEEAGVIEAPTLVRREQGYVLFYSANTFDSGRYFTNYATSPTLTGPYTKAPGAFLSKDTLDGQVADPGGQDVVEDSEHIVFHGDLAAPGGPRGMYVAGLRWNGLHPVLAR</sequence>
<accession>A0A368VWY8</accession>
<feature type="chain" id="PRO_5016918799" evidence="7">
    <location>
        <begin position="29"/>
        <end position="336"/>
    </location>
</feature>
<protein>
    <submittedName>
        <fullName evidence="8">Glycosyl hydrolase family 43</fullName>
    </submittedName>
</protein>
<dbReference type="InterPro" id="IPR023296">
    <property type="entry name" value="Glyco_hydro_beta-prop_sf"/>
</dbReference>
<dbReference type="Gene3D" id="2.115.10.20">
    <property type="entry name" value="Glycosyl hydrolase domain, family 43"/>
    <property type="match status" value="1"/>
</dbReference>
<dbReference type="InterPro" id="IPR006710">
    <property type="entry name" value="Glyco_hydro_43"/>
</dbReference>
<keyword evidence="9" id="KW-1185">Reference proteome</keyword>
<feature type="site" description="Important for catalytic activity, responsible for pKa modulation of the active site Glu and correct orientation of both the proton donor and substrate" evidence="5">
    <location>
        <position position="172"/>
    </location>
</feature>
<comment type="similarity">
    <text evidence="1 6">Belongs to the glycosyl hydrolase 43 family.</text>
</comment>
<evidence type="ECO:0000256" key="5">
    <source>
        <dbReference type="PIRSR" id="PIRSR606710-2"/>
    </source>
</evidence>
<dbReference type="Proteomes" id="UP000253495">
    <property type="component" value="Unassembled WGS sequence"/>
</dbReference>
<dbReference type="Pfam" id="PF04616">
    <property type="entry name" value="Glyco_hydro_43"/>
    <property type="match status" value="1"/>
</dbReference>
<name>A0A368VWY8_9ACTN</name>
<dbReference type="EMBL" id="QPJC01000001">
    <property type="protein sequence ID" value="RCW46716.1"/>
    <property type="molecule type" value="Genomic_DNA"/>
</dbReference>
<feature type="active site" description="Proton donor" evidence="4">
    <location>
        <position position="234"/>
    </location>
</feature>
<dbReference type="CDD" id="cd08999">
    <property type="entry name" value="GH43_ABN-like"/>
    <property type="match status" value="1"/>
</dbReference>
<evidence type="ECO:0000256" key="7">
    <source>
        <dbReference type="SAM" id="SignalP"/>
    </source>
</evidence>
<dbReference type="PANTHER" id="PTHR42812:SF5">
    <property type="entry name" value="ENDO-ARABINASE"/>
    <property type="match status" value="1"/>
</dbReference>
<dbReference type="GO" id="GO:0005975">
    <property type="term" value="P:carbohydrate metabolic process"/>
    <property type="evidence" value="ECO:0007669"/>
    <property type="project" value="InterPro"/>
</dbReference>
<gene>
    <name evidence="8" type="ORF">DFQ14_10152</name>
</gene>
<dbReference type="PANTHER" id="PTHR42812">
    <property type="entry name" value="BETA-XYLOSIDASE"/>
    <property type="match status" value="1"/>
</dbReference>
<evidence type="ECO:0000256" key="2">
    <source>
        <dbReference type="ARBA" id="ARBA00022801"/>
    </source>
</evidence>
<dbReference type="SUPFAM" id="SSF75005">
    <property type="entry name" value="Arabinanase/levansucrase/invertase"/>
    <property type="match status" value="1"/>
</dbReference>
<keyword evidence="3 6" id="KW-0326">Glycosidase</keyword>
<evidence type="ECO:0000256" key="6">
    <source>
        <dbReference type="RuleBase" id="RU361187"/>
    </source>
</evidence>
<evidence type="ECO:0000256" key="1">
    <source>
        <dbReference type="ARBA" id="ARBA00009865"/>
    </source>
</evidence>
<proteinExistence type="inferred from homology"/>
<feature type="active site" description="Proton acceptor" evidence="4">
    <location>
        <position position="52"/>
    </location>
</feature>
<dbReference type="InterPro" id="IPR051795">
    <property type="entry name" value="Glycosyl_Hydrlase_43"/>
</dbReference>
<evidence type="ECO:0000313" key="8">
    <source>
        <dbReference type="EMBL" id="RCW46716.1"/>
    </source>
</evidence>
<comment type="caution">
    <text evidence="8">The sequence shown here is derived from an EMBL/GenBank/DDBJ whole genome shotgun (WGS) entry which is preliminary data.</text>
</comment>
<keyword evidence="7" id="KW-0732">Signal</keyword>
<organism evidence="8 9">
    <name type="scientific">Halopolyspora algeriensis</name>
    <dbReference type="NCBI Taxonomy" id="1500506"/>
    <lineage>
        <taxon>Bacteria</taxon>
        <taxon>Bacillati</taxon>
        <taxon>Actinomycetota</taxon>
        <taxon>Actinomycetes</taxon>
        <taxon>Actinomycetes incertae sedis</taxon>
        <taxon>Halopolyspora</taxon>
    </lineage>
</organism>
<reference evidence="8 9" key="1">
    <citation type="submission" date="2018-07" db="EMBL/GenBank/DDBJ databases">
        <title>Genomic Encyclopedia of Type Strains, Phase III (KMG-III): the genomes of soil and plant-associated and newly described type strains.</title>
        <authorList>
            <person name="Whitman W."/>
        </authorList>
    </citation>
    <scope>NUCLEOTIDE SEQUENCE [LARGE SCALE GENOMIC DNA]</scope>
    <source>
        <strain evidence="8 9">CECT 8575</strain>
    </source>
</reference>